<feature type="compositionally biased region" description="Polar residues" evidence="1">
    <location>
        <begin position="139"/>
        <end position="160"/>
    </location>
</feature>
<dbReference type="GeneID" id="17297346"/>
<feature type="compositionally biased region" description="Basic and acidic residues" evidence="1">
    <location>
        <begin position="7"/>
        <end position="20"/>
    </location>
</feature>
<dbReference type="InterPro" id="IPR052394">
    <property type="entry name" value="LRR-containing"/>
</dbReference>
<dbReference type="Proteomes" id="UP000011087">
    <property type="component" value="Unassembled WGS sequence"/>
</dbReference>
<evidence type="ECO:0000313" key="4">
    <source>
        <dbReference type="Proteomes" id="UP000011087"/>
    </source>
</evidence>
<dbReference type="InterPro" id="IPR001611">
    <property type="entry name" value="Leu-rich_rpt"/>
</dbReference>
<dbReference type="KEGG" id="gtt:GUITHDRAFT_142605"/>
<gene>
    <name evidence="2" type="ORF">GUITHDRAFT_142605</name>
</gene>
<dbReference type="PANTHER" id="PTHR24114">
    <property type="entry name" value="LEUCINE RICH REPEAT FAMILY PROTEIN"/>
    <property type="match status" value="1"/>
</dbReference>
<dbReference type="Gene3D" id="3.80.10.10">
    <property type="entry name" value="Ribonuclease Inhibitor"/>
    <property type="match status" value="1"/>
</dbReference>
<dbReference type="RefSeq" id="XP_005827723.1">
    <property type="nucleotide sequence ID" value="XM_005827666.1"/>
</dbReference>
<dbReference type="HOGENOM" id="CLU_294833_0_0_1"/>
<keyword evidence="4" id="KW-1185">Reference proteome</keyword>
<dbReference type="SMART" id="SM00368">
    <property type="entry name" value="LRR_RI"/>
    <property type="match status" value="4"/>
</dbReference>
<dbReference type="EMBL" id="JH993029">
    <property type="protein sequence ID" value="EKX40743.1"/>
    <property type="molecule type" value="Genomic_DNA"/>
</dbReference>
<sequence>MPKKSGRRESEVKGSSRTSHELLPWHARKPVWYERTNDGAQESDPDGWRDKWKEKIWSAAAPAGHSLPTISSSVSLHSDISQEDMYRQEGETRVQLPSVGILRHGNTPRTRVSEWPAADAELRMSQRDMSSSRRDYISLGTSRSSASNKSSIPSQRNSTTISSELRFLESRSMYVEQLIQDEDAENSEKDQKSPRGPTSQEMIVNLRNFGIGNTAISAFLRWMKKGNCKRGDSIMVEMVELLRCEDCTISTFDLSQNMIGSQIGVKKTMLMFQARPLQLRHLRHGIEAFLWRYTTCHEPTMLKQLQNLLHLDLSQNKIGNMGALNMAYSLGKACGLRSLDLSWNNIHGNSEGGKSLAGCLQNNRNLTYLNLSCNPWRDAGLMNIAEAIKCNGDIALKELRLANTKTTSVGCILFSSSVIGNTKLQKLNVNGNPIGILVRVCLLRSCLSRTLQPALVMCDISVSSVEEVIPNGSKDQEVNKYISKIVKNLPEGSYTLDLSNPTELAIAVELVELARLLSDQLKVEPSTVLIKLRRLASKTSQRAEQDPWTINPWRNIPWPSYDDDPFIFPMNGIFQCEFRIPSINMMGIADRPMVEMEQMFLHSLGCDDDAGRWRSGVWDVTSKTSSPRYKHFKDAEDDNDKSTYSNSSQKLKLMLSGMIDGTRLFSVNEVLTMTKQFDSRSDHLDIVVHAFPFIKDTSSISILLQNFSTREISRMQSLLGELFWYNPKRPMRRWKLNLSNHLERTLCKRLQDLCAYERETRKSEAKPDTSSLSEHGDYELWRNVRRPKLGSKAMKQQDFEIHCAEFRYFFEELLERREIKLEFLFATSALRPILQKVLMFKLSADQAVELCLCVQGRQLPLMSTYTSMSELMEEEDEMLDETASQKLQLQAQARAEIMQRAFPAIIDLDNLWGCMCRKLTLQDCIEISSRIGILNVWNPLQPEGHVELHLDKWDEHKVAEVVMDIALKEHQEEKKQGKNVDAGKLVKNTGVWSFAYQVEEELVRKDIRMQHAIQHFLIGEVMSSRGET</sequence>
<protein>
    <recommendedName>
        <fullName evidence="5">DUF4476 domain-containing protein</fullName>
    </recommendedName>
</protein>
<reference evidence="3" key="3">
    <citation type="submission" date="2015-06" db="UniProtKB">
        <authorList>
            <consortium name="EnsemblProtists"/>
        </authorList>
    </citation>
    <scope>IDENTIFICATION</scope>
</reference>
<dbReference type="OrthoDB" id="245638at2759"/>
<name>L1IWU5_GUITC</name>
<dbReference type="AlphaFoldDB" id="L1IWU5"/>
<feature type="region of interest" description="Disordered" evidence="1">
    <location>
        <begin position="103"/>
        <end position="160"/>
    </location>
</feature>
<dbReference type="InterPro" id="IPR032675">
    <property type="entry name" value="LRR_dom_sf"/>
</dbReference>
<dbReference type="SUPFAM" id="SSF52047">
    <property type="entry name" value="RNI-like"/>
    <property type="match status" value="1"/>
</dbReference>
<feature type="region of interest" description="Disordered" evidence="1">
    <location>
        <begin position="1"/>
        <end position="23"/>
    </location>
</feature>
<accession>L1IWU5</accession>
<dbReference type="PANTHER" id="PTHR24114:SF2">
    <property type="entry name" value="F-BOX DOMAIN-CONTAINING PROTEIN-RELATED"/>
    <property type="match status" value="1"/>
</dbReference>
<evidence type="ECO:0000313" key="2">
    <source>
        <dbReference type="EMBL" id="EKX40743.1"/>
    </source>
</evidence>
<dbReference type="PaxDb" id="55529-EKX40743"/>
<dbReference type="Pfam" id="PF13516">
    <property type="entry name" value="LRR_6"/>
    <property type="match status" value="4"/>
</dbReference>
<organism evidence="2">
    <name type="scientific">Guillardia theta (strain CCMP2712)</name>
    <name type="common">Cryptophyte</name>
    <dbReference type="NCBI Taxonomy" id="905079"/>
    <lineage>
        <taxon>Eukaryota</taxon>
        <taxon>Cryptophyceae</taxon>
        <taxon>Pyrenomonadales</taxon>
        <taxon>Geminigeraceae</taxon>
        <taxon>Guillardia</taxon>
    </lineage>
</organism>
<evidence type="ECO:0008006" key="5">
    <source>
        <dbReference type="Google" id="ProtNLM"/>
    </source>
</evidence>
<evidence type="ECO:0000256" key="1">
    <source>
        <dbReference type="SAM" id="MobiDB-lite"/>
    </source>
</evidence>
<feature type="region of interest" description="Disordered" evidence="1">
    <location>
        <begin position="181"/>
        <end position="200"/>
    </location>
</feature>
<reference evidence="2 4" key="1">
    <citation type="journal article" date="2012" name="Nature">
        <title>Algal genomes reveal evolutionary mosaicism and the fate of nucleomorphs.</title>
        <authorList>
            <consortium name="DOE Joint Genome Institute"/>
            <person name="Curtis B.A."/>
            <person name="Tanifuji G."/>
            <person name="Burki F."/>
            <person name="Gruber A."/>
            <person name="Irimia M."/>
            <person name="Maruyama S."/>
            <person name="Arias M.C."/>
            <person name="Ball S.G."/>
            <person name="Gile G.H."/>
            <person name="Hirakawa Y."/>
            <person name="Hopkins J.F."/>
            <person name="Kuo A."/>
            <person name="Rensing S.A."/>
            <person name="Schmutz J."/>
            <person name="Symeonidi A."/>
            <person name="Elias M."/>
            <person name="Eveleigh R.J."/>
            <person name="Herman E.K."/>
            <person name="Klute M.J."/>
            <person name="Nakayama T."/>
            <person name="Obornik M."/>
            <person name="Reyes-Prieto A."/>
            <person name="Armbrust E.V."/>
            <person name="Aves S.J."/>
            <person name="Beiko R.G."/>
            <person name="Coutinho P."/>
            <person name="Dacks J.B."/>
            <person name="Durnford D.G."/>
            <person name="Fast N.M."/>
            <person name="Green B.R."/>
            <person name="Grisdale C.J."/>
            <person name="Hempel F."/>
            <person name="Henrissat B."/>
            <person name="Hoppner M.P."/>
            <person name="Ishida K."/>
            <person name="Kim E."/>
            <person name="Koreny L."/>
            <person name="Kroth P.G."/>
            <person name="Liu Y."/>
            <person name="Malik S.B."/>
            <person name="Maier U.G."/>
            <person name="McRose D."/>
            <person name="Mock T."/>
            <person name="Neilson J.A."/>
            <person name="Onodera N.T."/>
            <person name="Poole A.M."/>
            <person name="Pritham E.J."/>
            <person name="Richards T.A."/>
            <person name="Rocap G."/>
            <person name="Roy S.W."/>
            <person name="Sarai C."/>
            <person name="Schaack S."/>
            <person name="Shirato S."/>
            <person name="Slamovits C.H."/>
            <person name="Spencer D.F."/>
            <person name="Suzuki S."/>
            <person name="Worden A.Z."/>
            <person name="Zauner S."/>
            <person name="Barry K."/>
            <person name="Bell C."/>
            <person name="Bharti A.K."/>
            <person name="Crow J.A."/>
            <person name="Grimwood J."/>
            <person name="Kramer R."/>
            <person name="Lindquist E."/>
            <person name="Lucas S."/>
            <person name="Salamov A."/>
            <person name="McFadden G.I."/>
            <person name="Lane C.E."/>
            <person name="Keeling P.J."/>
            <person name="Gray M.W."/>
            <person name="Grigoriev I.V."/>
            <person name="Archibald J.M."/>
        </authorList>
    </citation>
    <scope>NUCLEOTIDE SEQUENCE</scope>
    <source>
        <strain evidence="2 4">CCMP2712</strain>
    </source>
</reference>
<reference evidence="4" key="2">
    <citation type="submission" date="2012-11" db="EMBL/GenBank/DDBJ databases">
        <authorList>
            <person name="Kuo A."/>
            <person name="Curtis B.A."/>
            <person name="Tanifuji G."/>
            <person name="Burki F."/>
            <person name="Gruber A."/>
            <person name="Irimia M."/>
            <person name="Maruyama S."/>
            <person name="Arias M.C."/>
            <person name="Ball S.G."/>
            <person name="Gile G.H."/>
            <person name="Hirakawa Y."/>
            <person name="Hopkins J.F."/>
            <person name="Rensing S.A."/>
            <person name="Schmutz J."/>
            <person name="Symeonidi A."/>
            <person name="Elias M."/>
            <person name="Eveleigh R.J."/>
            <person name="Herman E.K."/>
            <person name="Klute M.J."/>
            <person name="Nakayama T."/>
            <person name="Obornik M."/>
            <person name="Reyes-Prieto A."/>
            <person name="Armbrust E.V."/>
            <person name="Aves S.J."/>
            <person name="Beiko R.G."/>
            <person name="Coutinho P."/>
            <person name="Dacks J.B."/>
            <person name="Durnford D.G."/>
            <person name="Fast N.M."/>
            <person name="Green B.R."/>
            <person name="Grisdale C."/>
            <person name="Hempe F."/>
            <person name="Henrissat B."/>
            <person name="Hoppner M.P."/>
            <person name="Ishida K.-I."/>
            <person name="Kim E."/>
            <person name="Koreny L."/>
            <person name="Kroth P.G."/>
            <person name="Liu Y."/>
            <person name="Malik S.-B."/>
            <person name="Maier U.G."/>
            <person name="McRose D."/>
            <person name="Mock T."/>
            <person name="Neilson J.A."/>
            <person name="Onodera N.T."/>
            <person name="Poole A.M."/>
            <person name="Pritham E.J."/>
            <person name="Richards T.A."/>
            <person name="Rocap G."/>
            <person name="Roy S.W."/>
            <person name="Sarai C."/>
            <person name="Schaack S."/>
            <person name="Shirato S."/>
            <person name="Slamovits C.H."/>
            <person name="Spencer D.F."/>
            <person name="Suzuki S."/>
            <person name="Worden A.Z."/>
            <person name="Zauner S."/>
            <person name="Barry K."/>
            <person name="Bell C."/>
            <person name="Bharti A.K."/>
            <person name="Crow J.A."/>
            <person name="Grimwood J."/>
            <person name="Kramer R."/>
            <person name="Lindquist E."/>
            <person name="Lucas S."/>
            <person name="Salamov A."/>
            <person name="McFadden G.I."/>
            <person name="Lane C.E."/>
            <person name="Keeling P.J."/>
            <person name="Gray M.W."/>
            <person name="Grigoriev I.V."/>
            <person name="Archibald J.M."/>
        </authorList>
    </citation>
    <scope>NUCLEOTIDE SEQUENCE</scope>
    <source>
        <strain evidence="4">CCMP2712</strain>
    </source>
</reference>
<dbReference type="EnsemblProtists" id="EKX40743">
    <property type="protein sequence ID" value="EKX40743"/>
    <property type="gene ID" value="GUITHDRAFT_142605"/>
</dbReference>
<dbReference type="PROSITE" id="PS51450">
    <property type="entry name" value="LRR"/>
    <property type="match status" value="1"/>
</dbReference>
<proteinExistence type="predicted"/>
<feature type="compositionally biased region" description="Basic and acidic residues" evidence="1">
    <location>
        <begin position="120"/>
        <end position="136"/>
    </location>
</feature>
<dbReference type="eggNOG" id="KOG4308">
    <property type="taxonomic scope" value="Eukaryota"/>
</dbReference>
<evidence type="ECO:0000313" key="3">
    <source>
        <dbReference type="EnsemblProtists" id="EKX40743"/>
    </source>
</evidence>